<dbReference type="Proteomes" id="UP000290809">
    <property type="component" value="Unassembled WGS sequence"/>
</dbReference>
<sequence>MMEIERKNHDQTNFTSDLRLLDYQSKKFYKNSFQLLSKLSLHHKELKSILEYSQELKSILLTDGMWFD</sequence>
<keyword evidence="2" id="KW-1185">Reference proteome</keyword>
<dbReference type="STRING" id="6184.A0A430QJE3"/>
<dbReference type="AlphaFoldDB" id="A0A430QJE3"/>
<organism evidence="1 2">
    <name type="scientific">Schistosoma bovis</name>
    <name type="common">Blood fluke</name>
    <dbReference type="NCBI Taxonomy" id="6184"/>
    <lineage>
        <taxon>Eukaryota</taxon>
        <taxon>Metazoa</taxon>
        <taxon>Spiralia</taxon>
        <taxon>Lophotrochozoa</taxon>
        <taxon>Platyhelminthes</taxon>
        <taxon>Trematoda</taxon>
        <taxon>Digenea</taxon>
        <taxon>Strigeidida</taxon>
        <taxon>Schistosomatoidea</taxon>
        <taxon>Schistosomatidae</taxon>
        <taxon>Schistosoma</taxon>
    </lineage>
</organism>
<comment type="caution">
    <text evidence="1">The sequence shown here is derived from an EMBL/GenBank/DDBJ whole genome shotgun (WGS) entry which is preliminary data.</text>
</comment>
<proteinExistence type="predicted"/>
<evidence type="ECO:0000313" key="1">
    <source>
        <dbReference type="EMBL" id="RTG87813.1"/>
    </source>
</evidence>
<evidence type="ECO:0000313" key="2">
    <source>
        <dbReference type="Proteomes" id="UP000290809"/>
    </source>
</evidence>
<dbReference type="EMBL" id="QMKO01001640">
    <property type="protein sequence ID" value="RTG87813.1"/>
    <property type="molecule type" value="Genomic_DNA"/>
</dbReference>
<gene>
    <name evidence="1" type="ORF">DC041_0012096</name>
</gene>
<accession>A0A430QJE3</accession>
<name>A0A430QJE3_SCHBO</name>
<protein>
    <submittedName>
        <fullName evidence="1">Uncharacterized protein</fullName>
    </submittedName>
</protein>
<reference evidence="1 2" key="1">
    <citation type="journal article" date="2019" name="PLoS Pathog.">
        <title>Genome sequence of the bovine parasite Schistosoma bovis Tanzania.</title>
        <authorList>
            <person name="Oey H."/>
            <person name="Zakrzewski M."/>
            <person name="Gobert G."/>
            <person name="Gravermann K."/>
            <person name="Stoye J."/>
            <person name="Jones M."/>
            <person name="Mcmanus D."/>
            <person name="Krause L."/>
        </authorList>
    </citation>
    <scope>NUCLEOTIDE SEQUENCE [LARGE SCALE GENOMIC DNA]</scope>
    <source>
        <strain evidence="1 2">TAN1997</strain>
    </source>
</reference>